<dbReference type="SMART" id="SM00267">
    <property type="entry name" value="GGDEF"/>
    <property type="match status" value="1"/>
</dbReference>
<dbReference type="InterPro" id="IPR029016">
    <property type="entry name" value="GAF-like_dom_sf"/>
</dbReference>
<sequence>MTITIQELHLYSNFNELATDILSLAKEILPDRLLYLSAFTENEQVVLQLSEENDYIGIEEGMSLNLQDTVCCRIDFQSGMPLIFEDISKEPCLNDLREILTDVNINSYLGIPIVLRNGRIFGTLCAVHQDAKTFNEKSIKMVERIAKMFSYYLELESVAYRDHLTGLYNRRFLDKMFRENASFAGSILFLDLDGFKKVNDVYGHEEGDSVLKEVGDRILSIIDVKKLPATAVRLGGDEFILHISKHLTNGELADLADYILLQLSAWDDRLQDVNLSVSVGIVPYEAGGSNLDSLLKKADDALYEAKNSGKNTYCFW</sequence>
<comment type="caution">
    <text evidence="2">The sequence shown here is derived from an EMBL/GenBank/DDBJ whole genome shotgun (WGS) entry which is preliminary data.</text>
</comment>
<dbReference type="AlphaFoldDB" id="A0A0M0KW09"/>
<dbReference type="InterPro" id="IPR052163">
    <property type="entry name" value="DGC-Regulatory_Protein"/>
</dbReference>
<accession>A0A0M0KW09</accession>
<evidence type="ECO:0000313" key="3">
    <source>
        <dbReference type="Proteomes" id="UP000037558"/>
    </source>
</evidence>
<dbReference type="STRING" id="284581.AMD01_17900"/>
<dbReference type="PATRIC" id="fig|284581.3.peg.3094"/>
<dbReference type="CDD" id="cd01949">
    <property type="entry name" value="GGDEF"/>
    <property type="match status" value="1"/>
</dbReference>
<dbReference type="InterPro" id="IPR003018">
    <property type="entry name" value="GAF"/>
</dbReference>
<dbReference type="Pfam" id="PF00990">
    <property type="entry name" value="GGDEF"/>
    <property type="match status" value="1"/>
</dbReference>
<dbReference type="NCBIfam" id="TIGR00254">
    <property type="entry name" value="GGDEF"/>
    <property type="match status" value="1"/>
</dbReference>
<dbReference type="Pfam" id="PF01590">
    <property type="entry name" value="GAF"/>
    <property type="match status" value="1"/>
</dbReference>
<organism evidence="2 3">
    <name type="scientific">Priestia koreensis</name>
    <dbReference type="NCBI Taxonomy" id="284581"/>
    <lineage>
        <taxon>Bacteria</taxon>
        <taxon>Bacillati</taxon>
        <taxon>Bacillota</taxon>
        <taxon>Bacilli</taxon>
        <taxon>Bacillales</taxon>
        <taxon>Bacillaceae</taxon>
        <taxon>Priestia</taxon>
    </lineage>
</organism>
<evidence type="ECO:0000259" key="1">
    <source>
        <dbReference type="PROSITE" id="PS50887"/>
    </source>
</evidence>
<dbReference type="Gene3D" id="3.30.70.270">
    <property type="match status" value="1"/>
</dbReference>
<dbReference type="Proteomes" id="UP000037558">
    <property type="component" value="Unassembled WGS sequence"/>
</dbReference>
<dbReference type="PANTHER" id="PTHR46663:SF4">
    <property type="entry name" value="DIGUANYLATE CYCLASE DGCT-RELATED"/>
    <property type="match status" value="1"/>
</dbReference>
<keyword evidence="3" id="KW-1185">Reference proteome</keyword>
<dbReference type="PROSITE" id="PS50887">
    <property type="entry name" value="GGDEF"/>
    <property type="match status" value="1"/>
</dbReference>
<dbReference type="Gene3D" id="3.30.450.40">
    <property type="match status" value="1"/>
</dbReference>
<dbReference type="SMART" id="SM00065">
    <property type="entry name" value="GAF"/>
    <property type="match status" value="1"/>
</dbReference>
<dbReference type="EMBL" id="LILC01000023">
    <property type="protein sequence ID" value="KOO43005.1"/>
    <property type="molecule type" value="Genomic_DNA"/>
</dbReference>
<dbReference type="SUPFAM" id="SSF55073">
    <property type="entry name" value="Nucleotide cyclase"/>
    <property type="match status" value="1"/>
</dbReference>
<dbReference type="OrthoDB" id="9759607at2"/>
<dbReference type="InterPro" id="IPR029787">
    <property type="entry name" value="Nucleotide_cyclase"/>
</dbReference>
<dbReference type="PANTHER" id="PTHR46663">
    <property type="entry name" value="DIGUANYLATE CYCLASE DGCT-RELATED"/>
    <property type="match status" value="1"/>
</dbReference>
<evidence type="ECO:0000313" key="2">
    <source>
        <dbReference type="EMBL" id="KOO43005.1"/>
    </source>
</evidence>
<proteinExistence type="predicted"/>
<dbReference type="InterPro" id="IPR000160">
    <property type="entry name" value="GGDEF_dom"/>
</dbReference>
<gene>
    <name evidence="2" type="ORF">AMD01_17900</name>
</gene>
<protein>
    <submittedName>
        <fullName evidence="2">Diguanylate cyclase</fullName>
    </submittedName>
</protein>
<reference evidence="3" key="1">
    <citation type="submission" date="2015-08" db="EMBL/GenBank/DDBJ databases">
        <title>Fjat-14210 dsm16467.</title>
        <authorList>
            <person name="Liu B."/>
            <person name="Wang J."/>
            <person name="Zhu Y."/>
            <person name="Liu G."/>
            <person name="Chen Q."/>
            <person name="Chen Z."/>
            <person name="Lan J."/>
            <person name="Che J."/>
            <person name="Ge C."/>
            <person name="Shi H."/>
            <person name="Pan Z."/>
            <person name="Liu X."/>
        </authorList>
    </citation>
    <scope>NUCLEOTIDE SEQUENCE [LARGE SCALE GENOMIC DNA]</scope>
    <source>
        <strain evidence="3">DSM 16467</strain>
    </source>
</reference>
<name>A0A0M0KW09_9BACI</name>
<feature type="domain" description="GGDEF" evidence="1">
    <location>
        <begin position="183"/>
        <end position="316"/>
    </location>
</feature>
<dbReference type="SUPFAM" id="SSF55781">
    <property type="entry name" value="GAF domain-like"/>
    <property type="match status" value="1"/>
</dbReference>
<dbReference type="InterPro" id="IPR043128">
    <property type="entry name" value="Rev_trsase/Diguanyl_cyclase"/>
</dbReference>